<dbReference type="RefSeq" id="WP_267621900.1">
    <property type="nucleotide sequence ID" value="NZ_JAODIW010000006.1"/>
</dbReference>
<dbReference type="Pfam" id="PF00342">
    <property type="entry name" value="PGI"/>
    <property type="match status" value="1"/>
</dbReference>
<evidence type="ECO:0000256" key="1">
    <source>
        <dbReference type="ARBA" id="ARBA00004926"/>
    </source>
</evidence>
<feature type="active site" evidence="7">
    <location>
        <position position="290"/>
    </location>
</feature>
<evidence type="ECO:0000256" key="2">
    <source>
        <dbReference type="ARBA" id="ARBA00006604"/>
    </source>
</evidence>
<dbReference type="GO" id="GO:0004347">
    <property type="term" value="F:glucose-6-phosphate isomerase activity"/>
    <property type="evidence" value="ECO:0007669"/>
    <property type="project" value="UniProtKB-UniRule"/>
</dbReference>
<dbReference type="CDD" id="cd05016">
    <property type="entry name" value="SIS_PGI_2"/>
    <property type="match status" value="1"/>
</dbReference>
<dbReference type="EC" id="5.3.1.9" evidence="7"/>
<comment type="function">
    <text evidence="7">Catalyzes the reversible isomerization of glucose-6-phosphate to fructose-6-phosphate.</text>
</comment>
<dbReference type="PRINTS" id="PR00662">
    <property type="entry name" value="G6PISOMERASE"/>
</dbReference>
<comment type="caution">
    <text evidence="8">The sequence shown here is derived from an EMBL/GenBank/DDBJ whole genome shotgun (WGS) entry which is preliminary data.</text>
</comment>
<dbReference type="InterPro" id="IPR001672">
    <property type="entry name" value="G6P_Isomerase"/>
</dbReference>
<keyword evidence="9" id="KW-1185">Reference proteome</keyword>
<dbReference type="PROSITE" id="PS00765">
    <property type="entry name" value="P_GLUCOSE_ISOMERASE_1"/>
    <property type="match status" value="1"/>
</dbReference>
<comment type="similarity">
    <text evidence="2 7">Belongs to the GPI family.</text>
</comment>
<dbReference type="Gene3D" id="3.40.50.10490">
    <property type="entry name" value="Glucose-6-phosphate isomerase like protein, domain 1"/>
    <property type="match status" value="2"/>
</dbReference>
<organism evidence="8 9">
    <name type="scientific">Halobium salinum</name>
    <dbReference type="NCBI Taxonomy" id="1364940"/>
    <lineage>
        <taxon>Archaea</taxon>
        <taxon>Methanobacteriati</taxon>
        <taxon>Methanobacteriota</taxon>
        <taxon>Stenosarchaea group</taxon>
        <taxon>Halobacteria</taxon>
        <taxon>Halobacteriales</taxon>
        <taxon>Haloferacaceae</taxon>
        <taxon>Halobium</taxon>
    </lineage>
</organism>
<protein>
    <recommendedName>
        <fullName evidence="7">Probable glucose-6-phosphate isomerase</fullName>
        <shortName evidence="7">GPI</shortName>
        <ecNumber evidence="7">5.3.1.9</ecNumber>
    </recommendedName>
    <alternativeName>
        <fullName evidence="7">Phosphoglucose isomerase</fullName>
        <shortName evidence="7">PGI</shortName>
    </alternativeName>
    <alternativeName>
        <fullName evidence="7">Phosphohexose isomerase</fullName>
        <shortName evidence="7">PHI</shortName>
    </alternativeName>
</protein>
<dbReference type="GO" id="GO:0006096">
    <property type="term" value="P:glycolytic process"/>
    <property type="evidence" value="ECO:0007669"/>
    <property type="project" value="UniProtKB-UniRule"/>
</dbReference>
<sequence>MYVDLGNALGTRPGLDRDTLDRLDERVADAHGTIAAGREAEEHGYAALNLPETTDADAIRSAVSRFENPAAVLTVGIGGSALGAATVANALDSEVDAYFLDNVDPEWVTRKLDALPLDRTVVNVVSRSGTTAETLSNFLVVRDAMESAGVDWTDRTFVTTGEEGNLRELANKHDLPALDVPDGVPGRFSALSTVGLACAAIQGHDLDALLQGGADAMDSLSGSLYDSPGYAYGAVSYALARRGAGVNAMMPYAESLETFAEWFAQLWAESLGKDGVGQTPARALGATDQHSQLQLYRAGPNDKLVTLVRPREYEDRAIPETDLDGLSYLGGKSLGELLDAEFEATEASLKAAAVPNVRIELERVDERNLGELLYAMEAATVLYGELDNVSTFTQPAVEWGKKAARGLLGGGDFEEADAVQDKETLVVE</sequence>
<evidence type="ECO:0000313" key="8">
    <source>
        <dbReference type="EMBL" id="MFC4356934.1"/>
    </source>
</evidence>
<reference evidence="8 9" key="1">
    <citation type="journal article" date="2019" name="Int. J. Syst. Evol. Microbiol.">
        <title>The Global Catalogue of Microorganisms (GCM) 10K type strain sequencing project: providing services to taxonomists for standard genome sequencing and annotation.</title>
        <authorList>
            <consortium name="The Broad Institute Genomics Platform"/>
            <consortium name="The Broad Institute Genome Sequencing Center for Infectious Disease"/>
            <person name="Wu L."/>
            <person name="Ma J."/>
        </authorList>
    </citation>
    <scope>NUCLEOTIDE SEQUENCE [LARGE SCALE GENOMIC DNA]</scope>
    <source>
        <strain evidence="8 9">CGMCC 1.12553</strain>
    </source>
</reference>
<keyword evidence="5 7" id="KW-0413">Isomerase</keyword>
<comment type="catalytic activity">
    <reaction evidence="6 7">
        <text>alpha-D-glucose 6-phosphate = beta-D-fructose 6-phosphate</text>
        <dbReference type="Rhea" id="RHEA:11816"/>
        <dbReference type="ChEBI" id="CHEBI:57634"/>
        <dbReference type="ChEBI" id="CHEBI:58225"/>
        <dbReference type="EC" id="5.3.1.9"/>
    </reaction>
</comment>
<dbReference type="EMBL" id="JBHSDS010000003">
    <property type="protein sequence ID" value="MFC4356934.1"/>
    <property type="molecule type" value="Genomic_DNA"/>
</dbReference>
<gene>
    <name evidence="7" type="primary">pgi</name>
    <name evidence="8" type="ORF">ACFO0N_03110</name>
</gene>
<evidence type="ECO:0000256" key="3">
    <source>
        <dbReference type="ARBA" id="ARBA00022432"/>
    </source>
</evidence>
<dbReference type="InterPro" id="IPR035482">
    <property type="entry name" value="SIS_PGI_2"/>
</dbReference>
<comment type="pathway">
    <text evidence="1 7">Carbohydrate degradation; glycolysis; D-glyceraldehyde 3-phosphate and glycerone phosphate from D-glucose: step 2/4.</text>
</comment>
<accession>A0ABD5P7V0</accession>
<dbReference type="PANTHER" id="PTHR11469">
    <property type="entry name" value="GLUCOSE-6-PHOSPHATE ISOMERASE"/>
    <property type="match status" value="1"/>
</dbReference>
<keyword evidence="4 7" id="KW-0324">Glycolysis</keyword>
<feature type="active site" evidence="7">
    <location>
        <position position="401"/>
    </location>
</feature>
<dbReference type="SUPFAM" id="SSF53697">
    <property type="entry name" value="SIS domain"/>
    <property type="match status" value="1"/>
</dbReference>
<dbReference type="InterPro" id="IPR035476">
    <property type="entry name" value="SIS_PGI_1"/>
</dbReference>
<keyword evidence="3 7" id="KW-0312">Gluconeogenesis</keyword>
<dbReference type="AlphaFoldDB" id="A0ABD5P7V0"/>
<comment type="pathway">
    <text evidence="7">Carbohydrate biosynthesis; gluconeogenesis.</text>
</comment>
<dbReference type="Proteomes" id="UP001595921">
    <property type="component" value="Unassembled WGS sequence"/>
</dbReference>
<dbReference type="HAMAP" id="MF_00473">
    <property type="entry name" value="G6P_isomerase"/>
    <property type="match status" value="1"/>
</dbReference>
<name>A0ABD5P7V0_9EURY</name>
<evidence type="ECO:0000313" key="9">
    <source>
        <dbReference type="Proteomes" id="UP001595921"/>
    </source>
</evidence>
<dbReference type="GO" id="GO:0006094">
    <property type="term" value="P:gluconeogenesis"/>
    <property type="evidence" value="ECO:0007669"/>
    <property type="project" value="UniProtKB-UniRule"/>
</dbReference>
<proteinExistence type="inferred from homology"/>
<dbReference type="CDD" id="cd05015">
    <property type="entry name" value="SIS_PGI_1"/>
    <property type="match status" value="1"/>
</dbReference>
<dbReference type="GO" id="GO:0005737">
    <property type="term" value="C:cytoplasm"/>
    <property type="evidence" value="ECO:0007669"/>
    <property type="project" value="UniProtKB-SubCell"/>
</dbReference>
<dbReference type="InterPro" id="IPR018189">
    <property type="entry name" value="Phosphoglucose_isomerase_CS"/>
</dbReference>
<evidence type="ECO:0000256" key="5">
    <source>
        <dbReference type="ARBA" id="ARBA00023235"/>
    </source>
</evidence>
<dbReference type="InterPro" id="IPR046348">
    <property type="entry name" value="SIS_dom_sf"/>
</dbReference>
<evidence type="ECO:0000256" key="7">
    <source>
        <dbReference type="HAMAP-Rule" id="MF_00473"/>
    </source>
</evidence>
<dbReference type="PROSITE" id="PS51463">
    <property type="entry name" value="P_GLUCOSE_ISOMERASE_3"/>
    <property type="match status" value="1"/>
</dbReference>
<dbReference type="PANTHER" id="PTHR11469:SF1">
    <property type="entry name" value="GLUCOSE-6-PHOSPHATE ISOMERASE"/>
    <property type="match status" value="1"/>
</dbReference>
<keyword evidence="7" id="KW-0963">Cytoplasm</keyword>
<evidence type="ECO:0000256" key="6">
    <source>
        <dbReference type="ARBA" id="ARBA00029321"/>
    </source>
</evidence>
<comment type="subcellular location">
    <subcellularLocation>
        <location evidence="7">Cytoplasm</location>
    </subcellularLocation>
</comment>
<feature type="active site" description="Proton donor" evidence="7">
    <location>
        <position position="269"/>
    </location>
</feature>
<evidence type="ECO:0000256" key="4">
    <source>
        <dbReference type="ARBA" id="ARBA00023152"/>
    </source>
</evidence>